<feature type="region of interest" description="Disordered" evidence="1">
    <location>
        <begin position="70"/>
        <end position="92"/>
    </location>
</feature>
<dbReference type="AlphaFoldDB" id="A0A3D0WDF9"/>
<feature type="transmembrane region" description="Helical" evidence="2">
    <location>
        <begin position="108"/>
        <end position="128"/>
    </location>
</feature>
<dbReference type="GO" id="GO:0003677">
    <property type="term" value="F:DNA binding"/>
    <property type="evidence" value="ECO:0007669"/>
    <property type="project" value="InterPro"/>
</dbReference>
<keyword evidence="2" id="KW-0812">Transmembrane</keyword>
<dbReference type="SMART" id="SM00421">
    <property type="entry name" value="HTH_LUXR"/>
    <property type="match status" value="1"/>
</dbReference>
<dbReference type="InterPro" id="IPR036388">
    <property type="entry name" value="WH-like_DNA-bd_sf"/>
</dbReference>
<keyword evidence="2" id="KW-1133">Transmembrane helix</keyword>
<name>A0A3D0WDF9_9SPHN</name>
<reference evidence="4 5" key="1">
    <citation type="journal article" date="2018" name="Nat. Biotechnol.">
        <title>A standardized bacterial taxonomy based on genome phylogeny substantially revises the tree of life.</title>
        <authorList>
            <person name="Parks D.H."/>
            <person name="Chuvochina M."/>
            <person name="Waite D.W."/>
            <person name="Rinke C."/>
            <person name="Skarshewski A."/>
            <person name="Chaumeil P.A."/>
            <person name="Hugenholtz P."/>
        </authorList>
    </citation>
    <scope>NUCLEOTIDE SEQUENCE [LARGE SCALE GENOMIC DNA]</scope>
    <source>
        <strain evidence="4">UBA9015</strain>
    </source>
</reference>
<sequence>MQMSVARDLDALTDKEKATLRLIVRGHDAKSAARTLDLSVHTINERLREARRKLAVPSSREAARLLFEAEGGTPENFGDSEIGEASPAGSPDQTAALAIGARRRIGPAAIIGVLLMSLTLAIAALIGIGSPTLSGPTPATQAPADATVVEAATQWLALLDRDDWAATYRGTGRAFRKLNTEAVWARTSQQVRARLGKVQTRTLLSQEELPAPPAGYQVIKFRAQYANKADAVETVTFEREDGAWKVVGIYVE</sequence>
<dbReference type="EMBL" id="DOYJ01000184">
    <property type="protein sequence ID" value="HCB75813.1"/>
    <property type="molecule type" value="Genomic_DNA"/>
</dbReference>
<dbReference type="InterPro" id="IPR025091">
    <property type="entry name" value="DUF4019"/>
</dbReference>
<evidence type="ECO:0000256" key="1">
    <source>
        <dbReference type="SAM" id="MobiDB-lite"/>
    </source>
</evidence>
<gene>
    <name evidence="4" type="ORF">DEP91_06510</name>
</gene>
<dbReference type="InterPro" id="IPR016032">
    <property type="entry name" value="Sig_transdc_resp-reg_C-effctor"/>
</dbReference>
<accession>A0A3D0WDF9</accession>
<dbReference type="SUPFAM" id="SSF46894">
    <property type="entry name" value="C-terminal effector domain of the bipartite response regulators"/>
    <property type="match status" value="1"/>
</dbReference>
<protein>
    <submittedName>
        <fullName evidence="4">LuxR family transcriptional regulator</fullName>
    </submittedName>
</protein>
<feature type="domain" description="HTH luxR-type" evidence="3">
    <location>
        <begin position="5"/>
        <end position="70"/>
    </location>
</feature>
<proteinExistence type="predicted"/>
<keyword evidence="2" id="KW-0472">Membrane</keyword>
<comment type="caution">
    <text evidence="4">The sequence shown here is derived from an EMBL/GenBank/DDBJ whole genome shotgun (WGS) entry which is preliminary data.</text>
</comment>
<dbReference type="Gene3D" id="1.10.10.10">
    <property type="entry name" value="Winged helix-like DNA-binding domain superfamily/Winged helix DNA-binding domain"/>
    <property type="match status" value="1"/>
</dbReference>
<dbReference type="Proteomes" id="UP000262699">
    <property type="component" value="Unassembled WGS sequence"/>
</dbReference>
<dbReference type="InterPro" id="IPR000792">
    <property type="entry name" value="Tscrpt_reg_LuxR_C"/>
</dbReference>
<dbReference type="PROSITE" id="PS50043">
    <property type="entry name" value="HTH_LUXR_2"/>
    <property type="match status" value="1"/>
</dbReference>
<dbReference type="Pfam" id="PF00196">
    <property type="entry name" value="GerE"/>
    <property type="match status" value="1"/>
</dbReference>
<evidence type="ECO:0000313" key="4">
    <source>
        <dbReference type="EMBL" id="HCB75813.1"/>
    </source>
</evidence>
<dbReference type="GO" id="GO:0006355">
    <property type="term" value="P:regulation of DNA-templated transcription"/>
    <property type="evidence" value="ECO:0007669"/>
    <property type="project" value="InterPro"/>
</dbReference>
<evidence type="ECO:0000256" key="2">
    <source>
        <dbReference type="SAM" id="Phobius"/>
    </source>
</evidence>
<dbReference type="Pfam" id="PF13211">
    <property type="entry name" value="DUF4019"/>
    <property type="match status" value="1"/>
</dbReference>
<organism evidence="4 5">
    <name type="scientific">Sphingomonas bacterium</name>
    <dbReference type="NCBI Taxonomy" id="1895847"/>
    <lineage>
        <taxon>Bacteria</taxon>
        <taxon>Pseudomonadati</taxon>
        <taxon>Pseudomonadota</taxon>
        <taxon>Alphaproteobacteria</taxon>
        <taxon>Sphingomonadales</taxon>
        <taxon>Sphingomonadaceae</taxon>
        <taxon>Sphingomonas</taxon>
    </lineage>
</organism>
<evidence type="ECO:0000313" key="5">
    <source>
        <dbReference type="Proteomes" id="UP000262699"/>
    </source>
</evidence>
<evidence type="ECO:0000259" key="3">
    <source>
        <dbReference type="PROSITE" id="PS50043"/>
    </source>
</evidence>